<name>A0A8T0PYT0_PANVG</name>
<reference evidence="2" key="1">
    <citation type="submission" date="2020-05" db="EMBL/GenBank/DDBJ databases">
        <title>WGS assembly of Panicum virgatum.</title>
        <authorList>
            <person name="Lovell J.T."/>
            <person name="Jenkins J."/>
            <person name="Shu S."/>
            <person name="Juenger T.E."/>
            <person name="Schmutz J."/>
        </authorList>
    </citation>
    <scope>NUCLEOTIDE SEQUENCE</scope>
    <source>
        <strain evidence="2">AP13</strain>
    </source>
</reference>
<comment type="caution">
    <text evidence="2">The sequence shown here is derived from an EMBL/GenBank/DDBJ whole genome shotgun (WGS) entry which is preliminary data.</text>
</comment>
<feature type="region of interest" description="Disordered" evidence="1">
    <location>
        <begin position="70"/>
        <end position="96"/>
    </location>
</feature>
<proteinExistence type="predicted"/>
<gene>
    <name evidence="2" type="ORF">PVAP13_8KG290900</name>
</gene>
<feature type="region of interest" description="Disordered" evidence="1">
    <location>
        <begin position="136"/>
        <end position="182"/>
    </location>
</feature>
<accession>A0A8T0PYT0</accession>
<protein>
    <submittedName>
        <fullName evidence="2">Uncharacterized protein</fullName>
    </submittedName>
</protein>
<dbReference type="AlphaFoldDB" id="A0A8T0PYT0"/>
<dbReference type="Proteomes" id="UP000823388">
    <property type="component" value="Chromosome 8K"/>
</dbReference>
<evidence type="ECO:0000313" key="3">
    <source>
        <dbReference type="Proteomes" id="UP000823388"/>
    </source>
</evidence>
<organism evidence="2 3">
    <name type="scientific">Panicum virgatum</name>
    <name type="common">Blackwell switchgrass</name>
    <dbReference type="NCBI Taxonomy" id="38727"/>
    <lineage>
        <taxon>Eukaryota</taxon>
        <taxon>Viridiplantae</taxon>
        <taxon>Streptophyta</taxon>
        <taxon>Embryophyta</taxon>
        <taxon>Tracheophyta</taxon>
        <taxon>Spermatophyta</taxon>
        <taxon>Magnoliopsida</taxon>
        <taxon>Liliopsida</taxon>
        <taxon>Poales</taxon>
        <taxon>Poaceae</taxon>
        <taxon>PACMAD clade</taxon>
        <taxon>Panicoideae</taxon>
        <taxon>Panicodae</taxon>
        <taxon>Paniceae</taxon>
        <taxon>Panicinae</taxon>
        <taxon>Panicum</taxon>
        <taxon>Panicum sect. Hiantes</taxon>
    </lineage>
</organism>
<sequence>MDSTFVARAIYSHCGLLPHSLLPLLHFSSDAVAGGPDRGACRPAAGPGSCPGPSSLCHGGRNCRCCRDGGRGGRRGQEWPKQAGPSEGRGPGAGAGAQAQPGRACACARCRAAAAVATAAPGLADLLAQHHHQQLTRMVGKGSGKRRRTAGNGSGKWRAGDRRRRRGGGWAGTAGTGKRRVG</sequence>
<evidence type="ECO:0000256" key="1">
    <source>
        <dbReference type="SAM" id="MobiDB-lite"/>
    </source>
</evidence>
<evidence type="ECO:0000313" key="2">
    <source>
        <dbReference type="EMBL" id="KAG2563164.1"/>
    </source>
</evidence>
<keyword evidence="3" id="KW-1185">Reference proteome</keyword>
<dbReference type="EMBL" id="CM029051">
    <property type="protein sequence ID" value="KAG2563164.1"/>
    <property type="molecule type" value="Genomic_DNA"/>
</dbReference>